<dbReference type="SUPFAM" id="SSF52788">
    <property type="entry name" value="Phosphotyrosine protein phosphatases I"/>
    <property type="match status" value="1"/>
</dbReference>
<gene>
    <name evidence="1" type="ORF">H9853_07090</name>
</gene>
<organism evidence="1 2">
    <name type="scientific">Candidatus Sphingobacterium stercoripullorum</name>
    <dbReference type="NCBI Taxonomy" id="2838759"/>
    <lineage>
        <taxon>Bacteria</taxon>
        <taxon>Pseudomonadati</taxon>
        <taxon>Bacteroidota</taxon>
        <taxon>Sphingobacteriia</taxon>
        <taxon>Sphingobacteriales</taxon>
        <taxon>Sphingobacteriaceae</taxon>
        <taxon>Sphingobacterium</taxon>
    </lineage>
</organism>
<accession>A0A9D2AZD1</accession>
<dbReference type="PANTHER" id="PTHR43428:SF1">
    <property type="entry name" value="ARSENATE REDUCTASE"/>
    <property type="match status" value="1"/>
</dbReference>
<proteinExistence type="predicted"/>
<dbReference type="InterPro" id="IPR036196">
    <property type="entry name" value="Ptyr_pPase_sf"/>
</dbReference>
<sequence length="203" mass="23208">MNFNELKGQLSAIEIPLARKRKLDGLAEVFLEEINKGNQVEVVFICTHNSRRSQFSQVWCQYFSDLFARKDIICYSGGTEITSVYPGVLETLKEHGFNVESSMEGSNPEYRIFWNGSHGVSIFSKLYADTKNPEKDFIAVLTCDDADENCPYIPGAKFRIPLPYKDPKFSDNTISQQSEYNKTSLLIGAEMYYMFSKIEELCK</sequence>
<dbReference type="Proteomes" id="UP000824156">
    <property type="component" value="Unassembled WGS sequence"/>
</dbReference>
<name>A0A9D2AZD1_9SPHI</name>
<dbReference type="EMBL" id="DXEZ01000198">
    <property type="protein sequence ID" value="HIX54774.1"/>
    <property type="molecule type" value="Genomic_DNA"/>
</dbReference>
<reference evidence="1" key="2">
    <citation type="submission" date="2021-04" db="EMBL/GenBank/DDBJ databases">
        <authorList>
            <person name="Gilroy R."/>
        </authorList>
    </citation>
    <scope>NUCLEOTIDE SEQUENCE</scope>
    <source>
        <strain evidence="1">1719</strain>
    </source>
</reference>
<dbReference type="AlphaFoldDB" id="A0A9D2AZD1"/>
<evidence type="ECO:0000313" key="2">
    <source>
        <dbReference type="Proteomes" id="UP000824156"/>
    </source>
</evidence>
<evidence type="ECO:0000313" key="1">
    <source>
        <dbReference type="EMBL" id="HIX54774.1"/>
    </source>
</evidence>
<protein>
    <submittedName>
        <fullName evidence="1">Protein-tyrosine-phosphatase</fullName>
    </submittedName>
</protein>
<comment type="caution">
    <text evidence="1">The sequence shown here is derived from an EMBL/GenBank/DDBJ whole genome shotgun (WGS) entry which is preliminary data.</text>
</comment>
<reference evidence="1" key="1">
    <citation type="journal article" date="2021" name="PeerJ">
        <title>Extensive microbial diversity within the chicken gut microbiome revealed by metagenomics and culture.</title>
        <authorList>
            <person name="Gilroy R."/>
            <person name="Ravi A."/>
            <person name="Getino M."/>
            <person name="Pursley I."/>
            <person name="Horton D.L."/>
            <person name="Alikhan N.F."/>
            <person name="Baker D."/>
            <person name="Gharbi K."/>
            <person name="Hall N."/>
            <person name="Watson M."/>
            <person name="Adriaenssens E.M."/>
            <person name="Foster-Nyarko E."/>
            <person name="Jarju S."/>
            <person name="Secka A."/>
            <person name="Antonio M."/>
            <person name="Oren A."/>
            <person name="Chaudhuri R.R."/>
            <person name="La Ragione R."/>
            <person name="Hildebrand F."/>
            <person name="Pallen M.J."/>
        </authorList>
    </citation>
    <scope>NUCLEOTIDE SEQUENCE</scope>
    <source>
        <strain evidence="1">1719</strain>
    </source>
</reference>
<dbReference type="PANTHER" id="PTHR43428">
    <property type="entry name" value="ARSENATE REDUCTASE"/>
    <property type="match status" value="1"/>
</dbReference>
<dbReference type="Gene3D" id="3.40.50.2300">
    <property type="match status" value="1"/>
</dbReference>